<feature type="domain" description="Enoyl reductase (ER)" evidence="1">
    <location>
        <begin position="37"/>
        <end position="369"/>
    </location>
</feature>
<dbReference type="Gene3D" id="3.90.180.10">
    <property type="entry name" value="Medium-chain alcohol dehydrogenases, catalytic domain"/>
    <property type="match status" value="1"/>
</dbReference>
<proteinExistence type="predicted"/>
<dbReference type="PANTHER" id="PTHR11695:SF294">
    <property type="entry name" value="RETICULON-4-INTERACTING PROTEIN 1, MITOCHONDRIAL"/>
    <property type="match status" value="1"/>
</dbReference>
<dbReference type="Pfam" id="PF08240">
    <property type="entry name" value="ADH_N"/>
    <property type="match status" value="1"/>
</dbReference>
<keyword evidence="3" id="KW-1185">Reference proteome</keyword>
<evidence type="ECO:0000313" key="2">
    <source>
        <dbReference type="EMBL" id="KAJ8983353.1"/>
    </source>
</evidence>
<evidence type="ECO:0000313" key="3">
    <source>
        <dbReference type="Proteomes" id="UP001162164"/>
    </source>
</evidence>
<dbReference type="Pfam" id="PF13602">
    <property type="entry name" value="ADH_zinc_N_2"/>
    <property type="match status" value="1"/>
</dbReference>
<dbReference type="EMBL" id="JAPWTJ010000079">
    <property type="protein sequence ID" value="KAJ8983353.1"/>
    <property type="molecule type" value="Genomic_DNA"/>
</dbReference>
<dbReference type="PANTHER" id="PTHR11695">
    <property type="entry name" value="ALCOHOL DEHYDROGENASE RELATED"/>
    <property type="match status" value="1"/>
</dbReference>
<gene>
    <name evidence="2" type="ORF">NQ317_003159</name>
</gene>
<dbReference type="InterPro" id="IPR050700">
    <property type="entry name" value="YIM1/Zinc_Alcohol_DH_Fams"/>
</dbReference>
<dbReference type="SMART" id="SM00829">
    <property type="entry name" value="PKS_ER"/>
    <property type="match status" value="1"/>
</dbReference>
<protein>
    <recommendedName>
        <fullName evidence="1">Enoyl reductase (ER) domain-containing protein</fullName>
    </recommendedName>
</protein>
<dbReference type="InterPro" id="IPR036291">
    <property type="entry name" value="NAD(P)-bd_dom_sf"/>
</dbReference>
<sequence>MRILKRYFSVFHTNLSKHAFKLKENQTIKSWQIHGYGDITELKLVASQLPVIRNPDDVLVKVSAASLNPIDFYMLSGYGRALFQVQRNFESEFPLTLGRDFSGTVIAKGHAVGDHINIGEEVYGFIPIHKQGSFSEMILANKNHVSTSKTKTFRSHTECFIDLCYDDCLERFVYFWKYSFKTKKGLRVLILGASGGVGTVAVQLLKSQDCVVYGTCSTDAVPLVHNLGADRVFDYKDPDFEKQVELEGRYHIILDGAKIGYQNIPQSWKHDTFITLNSPLLIYTDYYGIMGGLVLSLNHLLEANLSRYKNGSSVKWGFFVPSRIGFEFIDKLICAEKIRPVIHKTFKFEELPDAFKTLSDGHLRGKIVIDFDE</sequence>
<evidence type="ECO:0000259" key="1">
    <source>
        <dbReference type="SMART" id="SM00829"/>
    </source>
</evidence>
<dbReference type="InterPro" id="IPR020843">
    <property type="entry name" value="ER"/>
</dbReference>
<dbReference type="Proteomes" id="UP001162164">
    <property type="component" value="Unassembled WGS sequence"/>
</dbReference>
<dbReference type="InterPro" id="IPR013154">
    <property type="entry name" value="ADH-like_N"/>
</dbReference>
<dbReference type="SUPFAM" id="SSF50129">
    <property type="entry name" value="GroES-like"/>
    <property type="match status" value="1"/>
</dbReference>
<reference evidence="2" key="1">
    <citation type="journal article" date="2023" name="Insect Mol. Biol.">
        <title>Genome sequencing provides insights into the evolution of gene families encoding plant cell wall-degrading enzymes in longhorned beetles.</title>
        <authorList>
            <person name="Shin N.R."/>
            <person name="Okamura Y."/>
            <person name="Kirsch R."/>
            <person name="Pauchet Y."/>
        </authorList>
    </citation>
    <scope>NUCLEOTIDE SEQUENCE</scope>
    <source>
        <strain evidence="2">MMC_N1</strain>
    </source>
</reference>
<dbReference type="SUPFAM" id="SSF51735">
    <property type="entry name" value="NAD(P)-binding Rossmann-fold domains"/>
    <property type="match status" value="1"/>
</dbReference>
<dbReference type="InterPro" id="IPR011032">
    <property type="entry name" value="GroES-like_sf"/>
</dbReference>
<name>A0ABQ9JZ30_9CUCU</name>
<dbReference type="Gene3D" id="3.40.50.720">
    <property type="entry name" value="NAD(P)-binding Rossmann-like Domain"/>
    <property type="match status" value="1"/>
</dbReference>
<accession>A0ABQ9JZ30</accession>
<comment type="caution">
    <text evidence="2">The sequence shown here is derived from an EMBL/GenBank/DDBJ whole genome shotgun (WGS) entry which is preliminary data.</text>
</comment>
<organism evidence="2 3">
    <name type="scientific">Molorchus minor</name>
    <dbReference type="NCBI Taxonomy" id="1323400"/>
    <lineage>
        <taxon>Eukaryota</taxon>
        <taxon>Metazoa</taxon>
        <taxon>Ecdysozoa</taxon>
        <taxon>Arthropoda</taxon>
        <taxon>Hexapoda</taxon>
        <taxon>Insecta</taxon>
        <taxon>Pterygota</taxon>
        <taxon>Neoptera</taxon>
        <taxon>Endopterygota</taxon>
        <taxon>Coleoptera</taxon>
        <taxon>Polyphaga</taxon>
        <taxon>Cucujiformia</taxon>
        <taxon>Chrysomeloidea</taxon>
        <taxon>Cerambycidae</taxon>
        <taxon>Lamiinae</taxon>
        <taxon>Monochamini</taxon>
        <taxon>Molorchus</taxon>
    </lineage>
</organism>